<dbReference type="EMBL" id="BX842655">
    <property type="protein sequence ID" value="CAE78190.1"/>
    <property type="molecule type" value="Genomic_DNA"/>
</dbReference>
<dbReference type="STRING" id="264462.Bd3392"/>
<evidence type="ECO:0000256" key="1">
    <source>
        <dbReference type="SAM" id="MobiDB-lite"/>
    </source>
</evidence>
<dbReference type="GeneID" id="93014208"/>
<evidence type="ECO:0000313" key="2">
    <source>
        <dbReference type="EMBL" id="CAE78190.1"/>
    </source>
</evidence>
<dbReference type="eggNOG" id="COG4733">
    <property type="taxonomic scope" value="Bacteria"/>
</dbReference>
<evidence type="ECO:0000313" key="3">
    <source>
        <dbReference type="Proteomes" id="UP000008080"/>
    </source>
</evidence>
<proteinExistence type="predicted"/>
<sequence length="727" mass="80404">MKKIIVACILGISVLSFIVAKQFLFKAEVNSENLGPTLAEVRNVKNELRYKHATGFFWADAAQSQKLYNGSEVFTGPSSEALLEMRNKDVIHVPAETLLRISENVQAGTLALNLERGSLHVEGKGHGKPLSVRVGNSDLVLKADAPYGLFAKKDASGQLTLSMASGSVTLENGDQKKTLGAGDALSIADPAASDKDDTDSGKQGEQDSAEGAGSGTSEVSAGGGGDIKIGPESEVKKAPALKMTEVVKEKLVLVEPAPKKVLYGQGLEFFRWKGGEGKKLTLQTSRTADFLTETRSEDVSEMKEAVIPKDLGAGEYYWRLVENTDGIPHFSDTRTFRIERLGSAKIGLPALTFKERGKWSLNVPVKDAKPGEKFHMQVGKNKGFDEIFDEYEGPEPLKSFLDVSGEYNIRVRKAYGNNLYSEWSDPAKVIVRPPLSAPLLSKTDEKIGTTGLSEMTLAWNPVPYAVDYLVQIAEGPKFSRILKNVVVANPPYELKHNESVPGYMRLVARSVEGEYSPPSEVYQIKGVIKGPSIEKKEVLPPIFDQPGSSPQFHLVWTHRDSAKKYRVELSRDPKMAGSQMLETENVEFFHNVSEEGWYYFRVWPVVDESKLFGLPTPILAVSYGKPAPLITPKLVTPKKSEVFLIPKGVPVSIKFSWTESPENEWYALEMARNPNFKDATEIRVEAMEYVLKKPIANGQWYFRVRGRNKYMASAWSETGVFYFGVSQ</sequence>
<feature type="region of interest" description="Disordered" evidence="1">
    <location>
        <begin position="188"/>
        <end position="232"/>
    </location>
</feature>
<evidence type="ECO:0008006" key="4">
    <source>
        <dbReference type="Google" id="ProtNLM"/>
    </source>
</evidence>
<gene>
    <name evidence="2" type="ordered locus">Bd3392</name>
</gene>
<organism evidence="2 3">
    <name type="scientific">Bdellovibrio bacteriovorus (strain ATCC 15356 / DSM 50701 / NCIMB 9529 / HD100)</name>
    <dbReference type="NCBI Taxonomy" id="264462"/>
    <lineage>
        <taxon>Bacteria</taxon>
        <taxon>Pseudomonadati</taxon>
        <taxon>Bdellovibrionota</taxon>
        <taxon>Bdellovibrionia</taxon>
        <taxon>Bdellovibrionales</taxon>
        <taxon>Pseudobdellovibrionaceae</taxon>
        <taxon>Bdellovibrio</taxon>
    </lineage>
</organism>
<dbReference type="Proteomes" id="UP000008080">
    <property type="component" value="Chromosome"/>
</dbReference>
<dbReference type="InterPro" id="IPR013783">
    <property type="entry name" value="Ig-like_fold"/>
</dbReference>
<dbReference type="Gene3D" id="2.60.40.10">
    <property type="entry name" value="Immunoglobulins"/>
    <property type="match status" value="1"/>
</dbReference>
<reference evidence="2 3" key="1">
    <citation type="journal article" date="2004" name="Science">
        <title>A predator unmasked: life cycle of Bdellovibrio bacteriovorus from a genomic perspective.</title>
        <authorList>
            <person name="Rendulic S."/>
            <person name="Jagtap P."/>
            <person name="Rosinus A."/>
            <person name="Eppinger M."/>
            <person name="Baar C."/>
            <person name="Lanz C."/>
            <person name="Keller H."/>
            <person name="Lambert C."/>
            <person name="Evans K.J."/>
            <person name="Goesmann A."/>
            <person name="Meyer F."/>
            <person name="Sockett R.E."/>
            <person name="Schuster S.C."/>
        </authorList>
    </citation>
    <scope>NUCLEOTIDE SEQUENCE [LARGE SCALE GENOMIC DNA]</scope>
    <source>
        <strain evidence="3">ATCC 15356 / DSM 50701 / NCIMB 9529 / HD100</strain>
    </source>
</reference>
<dbReference type="HOGENOM" id="CLU_382963_0_0_7"/>
<name>Q6MHZ2_BDEBA</name>
<keyword evidence="3" id="KW-1185">Reference proteome</keyword>
<dbReference type="RefSeq" id="WP_011165728.1">
    <property type="nucleotide sequence ID" value="NC_005363.1"/>
</dbReference>
<protein>
    <recommendedName>
        <fullName evidence="4">FecR protein domain-containing protein</fullName>
    </recommendedName>
</protein>
<dbReference type="KEGG" id="bba:Bd3392"/>
<dbReference type="AlphaFoldDB" id="Q6MHZ2"/>
<accession>Q6MHZ2</accession>
<feature type="compositionally biased region" description="Basic and acidic residues" evidence="1">
    <location>
        <begin position="192"/>
        <end position="205"/>
    </location>
</feature>